<dbReference type="EMBL" id="CP147846">
    <property type="protein sequence ID" value="WXG68324.1"/>
    <property type="molecule type" value="Genomic_DNA"/>
</dbReference>
<organism evidence="2 3">
    <name type="scientific">Rhodococcus sovatensis</name>
    <dbReference type="NCBI Taxonomy" id="1805840"/>
    <lineage>
        <taxon>Bacteria</taxon>
        <taxon>Bacillati</taxon>
        <taxon>Actinomycetota</taxon>
        <taxon>Actinomycetes</taxon>
        <taxon>Mycobacteriales</taxon>
        <taxon>Nocardiaceae</taxon>
        <taxon>Rhodococcus</taxon>
    </lineage>
</organism>
<reference evidence="2 3" key="1">
    <citation type="submission" date="2024-03" db="EMBL/GenBank/DDBJ databases">
        <title>Natural products discovery in diverse microorganisms through a two-stage MS feature dereplication strategy.</title>
        <authorList>
            <person name="Zhang R."/>
        </authorList>
    </citation>
    <scope>NUCLEOTIDE SEQUENCE [LARGE SCALE GENOMIC DNA]</scope>
    <source>
        <strain evidence="2 3">18930</strain>
    </source>
</reference>
<name>A0ABZ2PH29_9NOCA</name>
<dbReference type="RefSeq" id="WP_338888457.1">
    <property type="nucleotide sequence ID" value="NZ_CP147846.1"/>
</dbReference>
<dbReference type="Proteomes" id="UP001432000">
    <property type="component" value="Chromosome"/>
</dbReference>
<evidence type="ECO:0000313" key="3">
    <source>
        <dbReference type="Proteomes" id="UP001432000"/>
    </source>
</evidence>
<dbReference type="InterPro" id="IPR025438">
    <property type="entry name" value="DUF4180"/>
</dbReference>
<proteinExistence type="predicted"/>
<sequence length="113" mass="12609">MKIHYLDPTGPLLASESDALDLVGDAYGMDASVVVVPLARLHPDFFDLSTRIAGEFLQKLVNYRIRLVIEGDISPFTNISESLRAFVAESNRGSHVWFVPDRLSLHDRIATIQ</sequence>
<evidence type="ECO:0000313" key="2">
    <source>
        <dbReference type="EMBL" id="WXG68324.1"/>
    </source>
</evidence>
<feature type="domain" description="DUF4180" evidence="1">
    <location>
        <begin position="2"/>
        <end position="108"/>
    </location>
</feature>
<dbReference type="Pfam" id="PF13788">
    <property type="entry name" value="DUF4180"/>
    <property type="match status" value="1"/>
</dbReference>
<gene>
    <name evidence="2" type="ORF">WDS16_24530</name>
</gene>
<protein>
    <submittedName>
        <fullName evidence="2">DUF4180 domain-containing protein</fullName>
    </submittedName>
</protein>
<accession>A0ABZ2PH29</accession>
<keyword evidence="3" id="KW-1185">Reference proteome</keyword>
<evidence type="ECO:0000259" key="1">
    <source>
        <dbReference type="Pfam" id="PF13788"/>
    </source>
</evidence>